<dbReference type="RefSeq" id="WP_251804825.1">
    <property type="nucleotide sequence ID" value="NZ_JAMQOL010000094.1"/>
</dbReference>
<comment type="caution">
    <text evidence="2">The sequence shown here is derived from an EMBL/GenBank/DDBJ whole genome shotgun (WGS) entry which is preliminary data.</text>
</comment>
<dbReference type="Proteomes" id="UP001523216">
    <property type="component" value="Unassembled WGS sequence"/>
</dbReference>
<feature type="compositionally biased region" description="Polar residues" evidence="1">
    <location>
        <begin position="1"/>
        <end position="11"/>
    </location>
</feature>
<name>A0ABT0YG82_9ACTN</name>
<feature type="compositionally biased region" description="Basic residues" evidence="1">
    <location>
        <begin position="23"/>
        <end position="32"/>
    </location>
</feature>
<organism evidence="2 3">
    <name type="scientific">Paractinoplanes hotanensis</name>
    <dbReference type="NCBI Taxonomy" id="2906497"/>
    <lineage>
        <taxon>Bacteria</taxon>
        <taxon>Bacillati</taxon>
        <taxon>Actinomycetota</taxon>
        <taxon>Actinomycetes</taxon>
        <taxon>Micromonosporales</taxon>
        <taxon>Micromonosporaceae</taxon>
        <taxon>Paractinoplanes</taxon>
    </lineage>
</organism>
<sequence length="75" mass="8546">MRLTKSASGHHQGNRIRFPVNRMNRRHASTRRRAGLQASQLYAVYRLADEHQFFVADRLPMGGPIRFAGTGLRLA</sequence>
<proteinExistence type="predicted"/>
<dbReference type="EMBL" id="JAMQOL010000094">
    <property type="protein sequence ID" value="MCM4085090.1"/>
    <property type="molecule type" value="Genomic_DNA"/>
</dbReference>
<keyword evidence="3" id="KW-1185">Reference proteome</keyword>
<protein>
    <submittedName>
        <fullName evidence="2">Uncharacterized protein</fullName>
    </submittedName>
</protein>
<feature type="region of interest" description="Disordered" evidence="1">
    <location>
        <begin position="1"/>
        <end position="32"/>
    </location>
</feature>
<reference evidence="2 3" key="1">
    <citation type="submission" date="2022-06" db="EMBL/GenBank/DDBJ databases">
        <title>Actinoplanes abujensis sp. nov., isolated from Nigerian arid soil.</title>
        <authorList>
            <person name="Ding P."/>
        </authorList>
    </citation>
    <scope>NUCLEOTIDE SEQUENCE [LARGE SCALE GENOMIC DNA]</scope>
    <source>
        <strain evidence="3">TRM88002</strain>
    </source>
</reference>
<evidence type="ECO:0000313" key="2">
    <source>
        <dbReference type="EMBL" id="MCM4085090.1"/>
    </source>
</evidence>
<accession>A0ABT0YG82</accession>
<evidence type="ECO:0000256" key="1">
    <source>
        <dbReference type="SAM" id="MobiDB-lite"/>
    </source>
</evidence>
<gene>
    <name evidence="2" type="ORF">LXN57_46945</name>
</gene>
<evidence type="ECO:0000313" key="3">
    <source>
        <dbReference type="Proteomes" id="UP001523216"/>
    </source>
</evidence>